<keyword evidence="4" id="KW-1185">Reference proteome</keyword>
<dbReference type="OrthoDB" id="9782820at2"/>
<dbReference type="EMBL" id="AP018558">
    <property type="protein sequence ID" value="BBD77149.1"/>
    <property type="molecule type" value="Genomic_DNA"/>
</dbReference>
<dbReference type="KEGG" id="htl:HPTL_0881"/>
<gene>
    <name evidence="3" type="ORF">HPTL_0881</name>
</gene>
<dbReference type="NCBIfam" id="TIGR04336">
    <property type="entry name" value="AmmeMemoSam_B"/>
    <property type="match status" value="1"/>
</dbReference>
<proteinExistence type="inferred from homology"/>
<evidence type="ECO:0000313" key="4">
    <source>
        <dbReference type="Proteomes" id="UP000262004"/>
    </source>
</evidence>
<dbReference type="PANTHER" id="PTHR11060:SF0">
    <property type="entry name" value="PROTEIN MEMO1"/>
    <property type="match status" value="1"/>
</dbReference>
<dbReference type="HAMAP" id="MF_00055">
    <property type="entry name" value="MEMO1"/>
    <property type="match status" value="1"/>
</dbReference>
<dbReference type="Pfam" id="PF01875">
    <property type="entry name" value="Memo"/>
    <property type="match status" value="1"/>
</dbReference>
<dbReference type="Gene3D" id="3.40.830.10">
    <property type="entry name" value="LigB-like"/>
    <property type="match status" value="1"/>
</dbReference>
<evidence type="ECO:0000313" key="3">
    <source>
        <dbReference type="EMBL" id="BBD77149.1"/>
    </source>
</evidence>
<dbReference type="PANTHER" id="PTHR11060">
    <property type="entry name" value="PROTEIN MEMO1"/>
    <property type="match status" value="1"/>
</dbReference>
<name>A0A2Z6DXV2_HYDTE</name>
<accession>A0A2Z6DXV2</accession>
<evidence type="ECO:0000256" key="1">
    <source>
        <dbReference type="ARBA" id="ARBA00006315"/>
    </source>
</evidence>
<reference evidence="3 4" key="1">
    <citation type="submission" date="2018-04" db="EMBL/GenBank/DDBJ databases">
        <title>Complete genome sequence of Hydrogenophilus thermoluteolus TH-1.</title>
        <authorList>
            <person name="Arai H."/>
        </authorList>
    </citation>
    <scope>NUCLEOTIDE SEQUENCE [LARGE SCALE GENOMIC DNA]</scope>
    <source>
        <strain evidence="3 4">TH-1</strain>
    </source>
</reference>
<dbReference type="CDD" id="cd07361">
    <property type="entry name" value="MEMO_like"/>
    <property type="match status" value="1"/>
</dbReference>
<protein>
    <recommendedName>
        <fullName evidence="2">MEMO1 family protein HPTL_0881</fullName>
    </recommendedName>
</protein>
<dbReference type="InterPro" id="IPR002737">
    <property type="entry name" value="MEMO1_fam"/>
</dbReference>
<sequence length="276" mass="29881">MHQRATTRQPAVSGLFYPSDPTTLAAQIAAFLRRTPPVPRSDVPPKALIVPHAGYVYSGPIAAQAYRLLIPFSDRIRRVVLFGPAHRVPVLGLALPETSAFRTPLGDVPVDVAASAVALQHPDVERSERAHLLEHALEVQLPFLQQILDDFAIVPFVVGWVEPHKVAEVMTQLWGGPETLIVVSSDLSHYHPDAEARALDQRTLQRILAFDPTLEPDDACGSTAIDALLIAAKQHGLTPELIAYGTSADTEGPLDRVVGYASVAWFPAHGAATHLH</sequence>
<dbReference type="Proteomes" id="UP000262004">
    <property type="component" value="Chromosome"/>
</dbReference>
<evidence type="ECO:0000256" key="2">
    <source>
        <dbReference type="HAMAP-Rule" id="MF_00055"/>
    </source>
</evidence>
<dbReference type="RefSeq" id="WP_119334914.1">
    <property type="nucleotide sequence ID" value="NZ_AP018558.1"/>
</dbReference>
<organism evidence="3 4">
    <name type="scientific">Hydrogenophilus thermoluteolus</name>
    <name type="common">Pseudomonas hydrogenothermophila</name>
    <dbReference type="NCBI Taxonomy" id="297"/>
    <lineage>
        <taxon>Bacteria</taxon>
        <taxon>Pseudomonadati</taxon>
        <taxon>Pseudomonadota</taxon>
        <taxon>Hydrogenophilia</taxon>
        <taxon>Hydrogenophilales</taxon>
        <taxon>Hydrogenophilaceae</taxon>
        <taxon>Hydrogenophilus</taxon>
    </lineage>
</organism>
<dbReference type="AlphaFoldDB" id="A0A2Z6DXV2"/>
<comment type="similarity">
    <text evidence="1 2">Belongs to the MEMO1 family.</text>
</comment>